<feature type="region of interest" description="Disordered" evidence="1">
    <location>
        <begin position="1"/>
        <end position="41"/>
    </location>
</feature>
<protein>
    <submittedName>
        <fullName evidence="2">Uncharacterized protein</fullName>
    </submittedName>
</protein>
<proteinExistence type="predicted"/>
<evidence type="ECO:0000313" key="2">
    <source>
        <dbReference type="EMBL" id="KAG2442259.1"/>
    </source>
</evidence>
<evidence type="ECO:0000313" key="3">
    <source>
        <dbReference type="Proteomes" id="UP000650467"/>
    </source>
</evidence>
<evidence type="ECO:0000256" key="1">
    <source>
        <dbReference type="SAM" id="MobiDB-lite"/>
    </source>
</evidence>
<sequence length="160" mass="15885">MPPRKKRKDAAAAVFTPSANAAGGGDAPSAPGQEPHEGYGAAADVATNTLAPATAAAAGAAADTVQAGAAAADAGAKADGGGGDIYTELMLADLATRRENSRRPNTLAACMAQYRRLESVLGAMQQHGRRCTDAEAEQLGQLAVTAAESAALPITSCCCS</sequence>
<dbReference type="AlphaFoldDB" id="A0A835W904"/>
<gene>
    <name evidence="2" type="ORF">HXX76_002346</name>
</gene>
<name>A0A835W904_CHLIN</name>
<dbReference type="EMBL" id="JAEHOC010000004">
    <property type="protein sequence ID" value="KAG2442259.1"/>
    <property type="molecule type" value="Genomic_DNA"/>
</dbReference>
<accession>A0A835W904</accession>
<dbReference type="Proteomes" id="UP000650467">
    <property type="component" value="Unassembled WGS sequence"/>
</dbReference>
<feature type="compositionally biased region" description="Low complexity" evidence="1">
    <location>
        <begin position="11"/>
        <end position="32"/>
    </location>
</feature>
<reference evidence="2" key="1">
    <citation type="journal article" date="2020" name="bioRxiv">
        <title>Comparative genomics of Chlamydomonas.</title>
        <authorList>
            <person name="Craig R.J."/>
            <person name="Hasan A.R."/>
            <person name="Ness R.W."/>
            <person name="Keightley P.D."/>
        </authorList>
    </citation>
    <scope>NUCLEOTIDE SEQUENCE</scope>
    <source>
        <strain evidence="2">SAG 7.73</strain>
    </source>
</reference>
<keyword evidence="3" id="KW-1185">Reference proteome</keyword>
<comment type="caution">
    <text evidence="2">The sequence shown here is derived from an EMBL/GenBank/DDBJ whole genome shotgun (WGS) entry which is preliminary data.</text>
</comment>
<organism evidence="2 3">
    <name type="scientific">Chlamydomonas incerta</name>
    <dbReference type="NCBI Taxonomy" id="51695"/>
    <lineage>
        <taxon>Eukaryota</taxon>
        <taxon>Viridiplantae</taxon>
        <taxon>Chlorophyta</taxon>
        <taxon>core chlorophytes</taxon>
        <taxon>Chlorophyceae</taxon>
        <taxon>CS clade</taxon>
        <taxon>Chlamydomonadales</taxon>
        <taxon>Chlamydomonadaceae</taxon>
        <taxon>Chlamydomonas</taxon>
    </lineage>
</organism>